<proteinExistence type="predicted"/>
<dbReference type="Gene3D" id="1.10.10.10">
    <property type="entry name" value="Winged helix-like DNA-binding domain superfamily/Winged helix DNA-binding domain"/>
    <property type="match status" value="1"/>
</dbReference>
<evidence type="ECO:0000259" key="1">
    <source>
        <dbReference type="PROSITE" id="PS50995"/>
    </source>
</evidence>
<dbReference type="InterPro" id="IPR036388">
    <property type="entry name" value="WH-like_DNA-bd_sf"/>
</dbReference>
<evidence type="ECO:0000313" key="2">
    <source>
        <dbReference type="EMBL" id="QHO70951.1"/>
    </source>
</evidence>
<gene>
    <name evidence="2" type="ORF">BHD05_03570</name>
</gene>
<dbReference type="OrthoDB" id="69852at2"/>
<feature type="domain" description="HTH marR-type" evidence="1">
    <location>
        <begin position="3"/>
        <end position="129"/>
    </location>
</feature>
<dbReference type="SUPFAM" id="SSF46785">
    <property type="entry name" value="Winged helix' DNA-binding domain"/>
    <property type="match status" value="1"/>
</dbReference>
<dbReference type="PROSITE" id="PS50995">
    <property type="entry name" value="HTH_MARR_2"/>
    <property type="match status" value="1"/>
</dbReference>
<name>A0A7L5AP78_9MICO</name>
<dbReference type="GO" id="GO:0006950">
    <property type="term" value="P:response to stress"/>
    <property type="evidence" value="ECO:0007669"/>
    <property type="project" value="TreeGrafter"/>
</dbReference>
<keyword evidence="3" id="KW-1185">Reference proteome</keyword>
<accession>A0A7L5AP78</accession>
<dbReference type="CDD" id="cd00090">
    <property type="entry name" value="HTH_ARSR"/>
    <property type="match status" value="1"/>
</dbReference>
<sequence>MESWPTGRLLSTAARLVENAWYESLENLGLSHTGLVALHHLGEGPMSQTELARRARVNNQNLSRTLEQLETDGYIVRVQSPRDARRRVVTRTPAGSSIWTTAQHLEANMFPPAPETKELRRALLEIIAASPARRW</sequence>
<organism evidence="2 3">
    <name type="scientific">Marisediminicola antarctica</name>
    <dbReference type="NCBI Taxonomy" id="674079"/>
    <lineage>
        <taxon>Bacteria</taxon>
        <taxon>Bacillati</taxon>
        <taxon>Actinomycetota</taxon>
        <taxon>Actinomycetes</taxon>
        <taxon>Micrococcales</taxon>
        <taxon>Microbacteriaceae</taxon>
        <taxon>Marisediminicola</taxon>
    </lineage>
</organism>
<dbReference type="InterPro" id="IPR011991">
    <property type="entry name" value="ArsR-like_HTH"/>
</dbReference>
<dbReference type="SMART" id="SM00347">
    <property type="entry name" value="HTH_MARR"/>
    <property type="match status" value="1"/>
</dbReference>
<dbReference type="PANTHER" id="PTHR33164:SF43">
    <property type="entry name" value="HTH-TYPE TRANSCRIPTIONAL REPRESSOR YETL"/>
    <property type="match status" value="1"/>
</dbReference>
<dbReference type="KEGG" id="mant:BHD05_03570"/>
<protein>
    <recommendedName>
        <fullName evidence="1">HTH marR-type domain-containing protein</fullName>
    </recommendedName>
</protein>
<dbReference type="PANTHER" id="PTHR33164">
    <property type="entry name" value="TRANSCRIPTIONAL REGULATOR, MARR FAMILY"/>
    <property type="match status" value="1"/>
</dbReference>
<dbReference type="AlphaFoldDB" id="A0A7L5AP78"/>
<dbReference type="Proteomes" id="UP000464507">
    <property type="component" value="Chromosome"/>
</dbReference>
<dbReference type="PRINTS" id="PR00598">
    <property type="entry name" value="HTHMARR"/>
</dbReference>
<dbReference type="InterPro" id="IPR000835">
    <property type="entry name" value="HTH_MarR-typ"/>
</dbReference>
<dbReference type="Pfam" id="PF12802">
    <property type="entry name" value="MarR_2"/>
    <property type="match status" value="1"/>
</dbReference>
<dbReference type="InterPro" id="IPR036390">
    <property type="entry name" value="WH_DNA-bd_sf"/>
</dbReference>
<dbReference type="EMBL" id="CP017146">
    <property type="protein sequence ID" value="QHO70951.1"/>
    <property type="molecule type" value="Genomic_DNA"/>
</dbReference>
<reference evidence="2 3" key="1">
    <citation type="submission" date="2016-09" db="EMBL/GenBank/DDBJ databases">
        <title>Complete genome sequence of microbes from the polar regions.</title>
        <authorList>
            <person name="Liao L."/>
            <person name="Chen B."/>
        </authorList>
    </citation>
    <scope>NUCLEOTIDE SEQUENCE [LARGE SCALE GENOMIC DNA]</scope>
    <source>
        <strain evidence="2 3">ZS314</strain>
    </source>
</reference>
<dbReference type="GO" id="GO:0003700">
    <property type="term" value="F:DNA-binding transcription factor activity"/>
    <property type="evidence" value="ECO:0007669"/>
    <property type="project" value="InterPro"/>
</dbReference>
<evidence type="ECO:0000313" key="3">
    <source>
        <dbReference type="Proteomes" id="UP000464507"/>
    </source>
</evidence>
<dbReference type="InterPro" id="IPR039422">
    <property type="entry name" value="MarR/SlyA-like"/>
</dbReference>